<gene>
    <name evidence="3" type="ORF">CRYO30217_00934</name>
</gene>
<organism evidence="3 4">
    <name type="scientific">Parvicella tangerina</name>
    <dbReference type="NCBI Taxonomy" id="2829795"/>
    <lineage>
        <taxon>Bacteria</taxon>
        <taxon>Pseudomonadati</taxon>
        <taxon>Bacteroidota</taxon>
        <taxon>Flavobacteriia</taxon>
        <taxon>Flavobacteriales</taxon>
        <taxon>Parvicellaceae</taxon>
        <taxon>Parvicella</taxon>
    </lineage>
</organism>
<dbReference type="KEGG" id="ptan:CRYO30217_00934"/>
<keyword evidence="4" id="KW-1185">Reference proteome</keyword>
<feature type="chain" id="PRO_5038128345" description="7(1) septoil knot domain-containing protein" evidence="1">
    <location>
        <begin position="26"/>
        <end position="141"/>
    </location>
</feature>
<keyword evidence="1" id="KW-0732">Signal</keyword>
<protein>
    <recommendedName>
        <fullName evidence="2">7(1) septoil knot domain-containing protein</fullName>
    </recommendedName>
</protein>
<dbReference type="AlphaFoldDB" id="A0A916JLQ8"/>
<feature type="domain" description="7(1) septoil knot" evidence="2">
    <location>
        <begin position="68"/>
        <end position="141"/>
    </location>
</feature>
<sequence length="141" mass="16141">MKKIITTALLLAFIVAGMSFSFRQAERTYSMNSYEKVYKTEIKELTPEEKLNAFEYFSATSDCSFKGIELKGKVKFVTSFPDIKIQYVTSFPDIKVKHVTSFPDDCGEWQIVESFPDFEVQVVTSFPDLKVQLVESFPGMN</sequence>
<evidence type="ECO:0000256" key="1">
    <source>
        <dbReference type="SAM" id="SignalP"/>
    </source>
</evidence>
<feature type="signal peptide" evidence="1">
    <location>
        <begin position="1"/>
        <end position="25"/>
    </location>
</feature>
<dbReference type="EMBL" id="OU015584">
    <property type="protein sequence ID" value="CAG5079397.1"/>
    <property type="molecule type" value="Genomic_DNA"/>
</dbReference>
<evidence type="ECO:0000259" key="2">
    <source>
        <dbReference type="Pfam" id="PF19647"/>
    </source>
</evidence>
<evidence type="ECO:0000313" key="3">
    <source>
        <dbReference type="EMBL" id="CAG5079397.1"/>
    </source>
</evidence>
<reference evidence="3" key="1">
    <citation type="submission" date="2021-04" db="EMBL/GenBank/DDBJ databases">
        <authorList>
            <person name="Rodrigo-Torres L."/>
            <person name="Arahal R. D."/>
            <person name="Lucena T."/>
        </authorList>
    </citation>
    <scope>NUCLEOTIDE SEQUENCE</scope>
    <source>
        <strain evidence="3">AS29M-1</strain>
    </source>
</reference>
<dbReference type="Pfam" id="PF19647">
    <property type="entry name" value="Septknot"/>
    <property type="match status" value="1"/>
</dbReference>
<dbReference type="InterPro" id="IPR046148">
    <property type="entry name" value="Septknot"/>
</dbReference>
<accession>A0A916JLQ8</accession>
<dbReference type="RefSeq" id="WP_258541155.1">
    <property type="nucleotide sequence ID" value="NZ_OU015584.1"/>
</dbReference>
<evidence type="ECO:0000313" key="4">
    <source>
        <dbReference type="Proteomes" id="UP000683507"/>
    </source>
</evidence>
<dbReference type="Proteomes" id="UP000683507">
    <property type="component" value="Chromosome"/>
</dbReference>
<proteinExistence type="predicted"/>
<name>A0A916JLQ8_9FLAO</name>